<reference evidence="2" key="2">
    <citation type="submission" date="2023-04" db="EMBL/GenBank/DDBJ databases">
        <authorList>
            <person name="Bruccoleri R.E."/>
            <person name="Oakeley E.J."/>
            <person name="Faust A.-M."/>
            <person name="Dessus-Babus S."/>
            <person name="Altorfer M."/>
            <person name="Burckhardt D."/>
            <person name="Oertli M."/>
            <person name="Naumann U."/>
            <person name="Petersen F."/>
            <person name="Wong J."/>
        </authorList>
    </citation>
    <scope>NUCLEOTIDE SEQUENCE</scope>
    <source>
        <strain evidence="2">GSM-AAB239-AS_SAM_17_03QT</strain>
        <tissue evidence="2">Leaf</tissue>
    </source>
</reference>
<sequence length="25" mass="3042">MLSLDSLYLYRLCTRSFMYKLVIIV</sequence>
<comment type="caution">
    <text evidence="2">The sequence shown here is derived from an EMBL/GenBank/DDBJ whole genome shotgun (WGS) entry which is preliminary data.</text>
</comment>
<dbReference type="EMBL" id="JANAVB010032219">
    <property type="protein sequence ID" value="KAJ6810889.1"/>
    <property type="molecule type" value="Genomic_DNA"/>
</dbReference>
<dbReference type="AlphaFoldDB" id="A0AAX6GKR5"/>
<gene>
    <name evidence="1" type="ORF">M6B38_105285</name>
    <name evidence="2" type="ORF">M6B38_360950</name>
</gene>
<keyword evidence="3" id="KW-1185">Reference proteome</keyword>
<evidence type="ECO:0000313" key="2">
    <source>
        <dbReference type="EMBL" id="KAJ6829280.1"/>
    </source>
</evidence>
<dbReference type="EMBL" id="JANAVB010018878">
    <property type="protein sequence ID" value="KAJ6829280.1"/>
    <property type="molecule type" value="Genomic_DNA"/>
</dbReference>
<reference evidence="2" key="1">
    <citation type="journal article" date="2023" name="GigaByte">
        <title>Genome assembly of the bearded iris, Iris pallida Lam.</title>
        <authorList>
            <person name="Bruccoleri R.E."/>
            <person name="Oakeley E.J."/>
            <person name="Faust A.M.E."/>
            <person name="Altorfer M."/>
            <person name="Dessus-Babus S."/>
            <person name="Burckhardt D."/>
            <person name="Oertli M."/>
            <person name="Naumann U."/>
            <person name="Petersen F."/>
            <person name="Wong J."/>
        </authorList>
    </citation>
    <scope>NUCLEOTIDE SEQUENCE</scope>
    <source>
        <strain evidence="2">GSM-AAB239-AS_SAM_17_03QT</strain>
    </source>
</reference>
<accession>A0AAX6GKR5</accession>
<dbReference type="Proteomes" id="UP001140949">
    <property type="component" value="Unassembled WGS sequence"/>
</dbReference>
<protein>
    <submittedName>
        <fullName evidence="2">Uncharacterized protein</fullName>
    </submittedName>
</protein>
<evidence type="ECO:0000313" key="3">
    <source>
        <dbReference type="Proteomes" id="UP001140949"/>
    </source>
</evidence>
<evidence type="ECO:0000313" key="1">
    <source>
        <dbReference type="EMBL" id="KAJ6810889.1"/>
    </source>
</evidence>
<name>A0AAX6GKR5_IRIPA</name>
<proteinExistence type="predicted"/>
<organism evidence="2 3">
    <name type="scientific">Iris pallida</name>
    <name type="common">Sweet iris</name>
    <dbReference type="NCBI Taxonomy" id="29817"/>
    <lineage>
        <taxon>Eukaryota</taxon>
        <taxon>Viridiplantae</taxon>
        <taxon>Streptophyta</taxon>
        <taxon>Embryophyta</taxon>
        <taxon>Tracheophyta</taxon>
        <taxon>Spermatophyta</taxon>
        <taxon>Magnoliopsida</taxon>
        <taxon>Liliopsida</taxon>
        <taxon>Asparagales</taxon>
        <taxon>Iridaceae</taxon>
        <taxon>Iridoideae</taxon>
        <taxon>Irideae</taxon>
        <taxon>Iris</taxon>
    </lineage>
</organism>